<dbReference type="EnsemblBacteria" id="ACA42290">
    <property type="protein sequence ID" value="ACA42290"/>
    <property type="gene ID" value="Bsph_p060"/>
</dbReference>
<evidence type="ECO:0000313" key="3">
    <source>
        <dbReference type="EMBL" id="ACA42290.1"/>
    </source>
</evidence>
<dbReference type="InterPro" id="IPR025402">
    <property type="entry name" value="DMP19_C"/>
</dbReference>
<protein>
    <recommendedName>
        <fullName evidence="2">DNA mimic protein DMP19 C-terminal domain-containing protein</fullName>
    </recommendedName>
</protein>
<dbReference type="AlphaFoldDB" id="B1I0D1"/>
<dbReference type="Proteomes" id="UP000002164">
    <property type="component" value="Plasmid pBsph"/>
</dbReference>
<evidence type="ECO:0000313" key="4">
    <source>
        <dbReference type="Proteomes" id="UP000002164"/>
    </source>
</evidence>
<accession>B1I0D1</accession>
<reference evidence="3 4" key="1">
    <citation type="journal article" date="2008" name="J. Bacteriol.">
        <title>Complete genome sequence of the mosquitocidal bacterium Bacillus sphaericus C3-41 and comparison with those of closely related Bacillus species.</title>
        <authorList>
            <person name="Hu X."/>
            <person name="Fan W."/>
            <person name="Han B."/>
            <person name="Liu H."/>
            <person name="Zheng D."/>
            <person name="Li Q."/>
            <person name="Dong W."/>
            <person name="Yan J."/>
            <person name="Gao M."/>
            <person name="Berry C."/>
            <person name="Yuan Z."/>
        </authorList>
    </citation>
    <scope>NUCLEOTIDE SEQUENCE [LARGE SCALE GENOMIC DNA]</scope>
    <source>
        <strain evidence="3 4">C3-41</strain>
        <plasmid evidence="3 4">pBsph</plasmid>
    </source>
</reference>
<organism evidence="3 4">
    <name type="scientific">Lysinibacillus sphaericus (strain C3-41)</name>
    <dbReference type="NCBI Taxonomy" id="444177"/>
    <lineage>
        <taxon>Bacteria</taxon>
        <taxon>Bacillati</taxon>
        <taxon>Bacillota</taxon>
        <taxon>Bacilli</taxon>
        <taxon>Bacillales</taxon>
        <taxon>Bacillaceae</taxon>
        <taxon>Lysinibacillus</taxon>
    </lineage>
</organism>
<feature type="coiled-coil region" evidence="1">
    <location>
        <begin position="81"/>
        <end position="108"/>
    </location>
</feature>
<sequence>MEDRKIMLNQQDIELIEYMDYQVMNNGMDGWLGNRAYEKVFEFIEILKKRNSVLDQQVASIFSKVTVSGLGYYQHKDSVFIPEIKEMCDEYEKEIEECSKQYQQIGKDFMNSYGLEDYLTKFTKNISS</sequence>
<geneLocation type="plasmid" evidence="3 4">
    <name>pBsph</name>
</geneLocation>
<dbReference type="HOGENOM" id="CLU_2012467_0_0_9"/>
<dbReference type="Pfam" id="PF14300">
    <property type="entry name" value="DMP19"/>
    <property type="match status" value="1"/>
</dbReference>
<proteinExistence type="predicted"/>
<feature type="domain" description="DNA mimic protein DMP19 C-terminal" evidence="2">
    <location>
        <begin position="10"/>
        <end position="118"/>
    </location>
</feature>
<gene>
    <name evidence="3" type="ordered locus">Bsph_p060</name>
</gene>
<keyword evidence="1" id="KW-0175">Coiled coil</keyword>
<evidence type="ECO:0000259" key="2">
    <source>
        <dbReference type="Pfam" id="PF14300"/>
    </source>
</evidence>
<name>B1I0D1_LYSSC</name>
<dbReference type="KEGG" id="lsp:Bsph_p060"/>
<evidence type="ECO:0000256" key="1">
    <source>
        <dbReference type="SAM" id="Coils"/>
    </source>
</evidence>
<keyword evidence="3" id="KW-0614">Plasmid</keyword>
<dbReference type="EMBL" id="CP000818">
    <property type="protein sequence ID" value="ACA42290.1"/>
    <property type="molecule type" value="Genomic_DNA"/>
</dbReference>